<accession>A0A0K8SH12</accession>
<sequence>MAAAAAEAAAAAASHAHHVDPSLSHASVEDHNPIQHSHHPPRISPVDSAKDPRPPSRKERHSPDGNYMYRPNFPHPPPRHDMSATFPPGVDHHPPRMNMNYRGNSYYPPRAPRAPYRPPHSTNGPHINASPIDDPLEVFNRLLREKRPRESERSWQATASPFSIVHEILL</sequence>
<organism evidence="2">
    <name type="scientific">Lygus hesperus</name>
    <name type="common">Western plant bug</name>
    <dbReference type="NCBI Taxonomy" id="30085"/>
    <lineage>
        <taxon>Eukaryota</taxon>
        <taxon>Metazoa</taxon>
        <taxon>Ecdysozoa</taxon>
        <taxon>Arthropoda</taxon>
        <taxon>Hexapoda</taxon>
        <taxon>Insecta</taxon>
        <taxon>Pterygota</taxon>
        <taxon>Neoptera</taxon>
        <taxon>Paraneoptera</taxon>
        <taxon>Hemiptera</taxon>
        <taxon>Heteroptera</taxon>
        <taxon>Panheteroptera</taxon>
        <taxon>Cimicomorpha</taxon>
        <taxon>Miridae</taxon>
        <taxon>Mirini</taxon>
        <taxon>Lygus</taxon>
    </lineage>
</organism>
<name>A0A0K8SH12_LYGHE</name>
<proteinExistence type="predicted"/>
<dbReference type="EMBL" id="GBRD01013238">
    <property type="protein sequence ID" value="JAG52588.1"/>
    <property type="molecule type" value="Transcribed_RNA"/>
</dbReference>
<protein>
    <submittedName>
        <fullName evidence="2">Uncharacterized protein</fullName>
    </submittedName>
</protein>
<feature type="region of interest" description="Disordered" evidence="1">
    <location>
        <begin position="1"/>
        <end position="112"/>
    </location>
</feature>
<evidence type="ECO:0000313" key="2">
    <source>
        <dbReference type="EMBL" id="JAG52588.1"/>
    </source>
</evidence>
<evidence type="ECO:0000256" key="1">
    <source>
        <dbReference type="SAM" id="MobiDB-lite"/>
    </source>
</evidence>
<reference evidence="2" key="1">
    <citation type="submission" date="2014-09" db="EMBL/GenBank/DDBJ databases">
        <authorList>
            <person name="Magalhaes I.L.F."/>
            <person name="Oliveira U."/>
            <person name="Santos F.R."/>
            <person name="Vidigal T.H.D.A."/>
            <person name="Brescovit A.D."/>
            <person name="Santos A.J."/>
        </authorList>
    </citation>
    <scope>NUCLEOTIDE SEQUENCE</scope>
</reference>
<feature type="compositionally biased region" description="Low complexity" evidence="1">
    <location>
        <begin position="1"/>
        <end position="14"/>
    </location>
</feature>
<feature type="compositionally biased region" description="Basic and acidic residues" evidence="1">
    <location>
        <begin position="48"/>
        <end position="63"/>
    </location>
</feature>
<dbReference type="AlphaFoldDB" id="A0A0K8SH12"/>